<feature type="transmembrane region" description="Helical" evidence="5">
    <location>
        <begin position="9"/>
        <end position="28"/>
    </location>
</feature>
<dbReference type="PANTHER" id="PTHR28128">
    <property type="entry name" value="GOLGI APPARATUS MEMBRANE PROTEIN TVP15"/>
    <property type="match status" value="1"/>
</dbReference>
<evidence type="ECO:0000256" key="1">
    <source>
        <dbReference type="ARBA" id="ARBA00004141"/>
    </source>
</evidence>
<keyword evidence="4 5" id="KW-0472">Membrane</keyword>
<evidence type="ECO:0000256" key="4">
    <source>
        <dbReference type="ARBA" id="ARBA00023136"/>
    </source>
</evidence>
<sequence>MDFSDIFRIVNLAIGVFMVLGGVSQFFPIGIQNVIVGVYVILFGLSTALLEFQIPPQVARYASFMFSFVGRGAFYIFIGCIIIGDKWYKWLPGSLITLIGIGYVVLEFIPSIEPPANMRDADAGWGAEQV</sequence>
<evidence type="ECO:0000256" key="2">
    <source>
        <dbReference type="ARBA" id="ARBA00022692"/>
    </source>
</evidence>
<comment type="subcellular location">
    <subcellularLocation>
        <location evidence="1">Membrane</location>
        <topology evidence="1">Multi-pass membrane protein</topology>
    </subcellularLocation>
</comment>
<organism evidence="6 7">
    <name type="scientific">Myriangium duriaei CBS 260.36</name>
    <dbReference type="NCBI Taxonomy" id="1168546"/>
    <lineage>
        <taxon>Eukaryota</taxon>
        <taxon>Fungi</taxon>
        <taxon>Dikarya</taxon>
        <taxon>Ascomycota</taxon>
        <taxon>Pezizomycotina</taxon>
        <taxon>Dothideomycetes</taxon>
        <taxon>Dothideomycetidae</taxon>
        <taxon>Myriangiales</taxon>
        <taxon>Myriangiaceae</taxon>
        <taxon>Myriangium</taxon>
    </lineage>
</organism>
<name>A0A9P4IV47_9PEZI</name>
<gene>
    <name evidence="6" type="ORF">K461DRAFT_56138</name>
</gene>
<keyword evidence="2 5" id="KW-0812">Transmembrane</keyword>
<dbReference type="GO" id="GO:0016192">
    <property type="term" value="P:vesicle-mediated transport"/>
    <property type="evidence" value="ECO:0007669"/>
    <property type="project" value="TreeGrafter"/>
</dbReference>
<reference evidence="6" key="1">
    <citation type="journal article" date="2020" name="Stud. Mycol.">
        <title>101 Dothideomycetes genomes: a test case for predicting lifestyles and emergence of pathogens.</title>
        <authorList>
            <person name="Haridas S."/>
            <person name="Albert R."/>
            <person name="Binder M."/>
            <person name="Bloem J."/>
            <person name="Labutti K."/>
            <person name="Salamov A."/>
            <person name="Andreopoulos B."/>
            <person name="Baker S."/>
            <person name="Barry K."/>
            <person name="Bills G."/>
            <person name="Bluhm B."/>
            <person name="Cannon C."/>
            <person name="Castanera R."/>
            <person name="Culley D."/>
            <person name="Daum C."/>
            <person name="Ezra D."/>
            <person name="Gonzalez J."/>
            <person name="Henrissat B."/>
            <person name="Kuo A."/>
            <person name="Liang C."/>
            <person name="Lipzen A."/>
            <person name="Lutzoni F."/>
            <person name="Magnuson J."/>
            <person name="Mondo S."/>
            <person name="Nolan M."/>
            <person name="Ohm R."/>
            <person name="Pangilinan J."/>
            <person name="Park H.-J."/>
            <person name="Ramirez L."/>
            <person name="Alfaro M."/>
            <person name="Sun H."/>
            <person name="Tritt A."/>
            <person name="Yoshinaga Y."/>
            <person name="Zwiers L.-H."/>
            <person name="Turgeon B."/>
            <person name="Goodwin S."/>
            <person name="Spatafora J."/>
            <person name="Crous P."/>
            <person name="Grigoriev I."/>
        </authorList>
    </citation>
    <scope>NUCLEOTIDE SEQUENCE</scope>
    <source>
        <strain evidence="6">CBS 260.36</strain>
    </source>
</reference>
<dbReference type="InterPro" id="IPR013714">
    <property type="entry name" value="Golgi_TVP15"/>
</dbReference>
<feature type="transmembrane region" description="Helical" evidence="5">
    <location>
        <begin position="90"/>
        <end position="109"/>
    </location>
</feature>
<protein>
    <submittedName>
        <fullName evidence="6">COPI associated</fullName>
    </submittedName>
</protein>
<dbReference type="EMBL" id="ML996092">
    <property type="protein sequence ID" value="KAF2149001.1"/>
    <property type="molecule type" value="Genomic_DNA"/>
</dbReference>
<evidence type="ECO:0000256" key="3">
    <source>
        <dbReference type="ARBA" id="ARBA00022989"/>
    </source>
</evidence>
<accession>A0A9P4IV47</accession>
<dbReference type="GO" id="GO:0000139">
    <property type="term" value="C:Golgi membrane"/>
    <property type="evidence" value="ECO:0007669"/>
    <property type="project" value="TreeGrafter"/>
</dbReference>
<evidence type="ECO:0000313" key="7">
    <source>
        <dbReference type="Proteomes" id="UP000799439"/>
    </source>
</evidence>
<dbReference type="OrthoDB" id="423534at2759"/>
<dbReference type="AlphaFoldDB" id="A0A9P4IV47"/>
<keyword evidence="7" id="KW-1185">Reference proteome</keyword>
<dbReference type="PANTHER" id="PTHR28128:SF1">
    <property type="entry name" value="GOLGI APPARATUS MEMBRANE PROTEIN TVP15"/>
    <property type="match status" value="1"/>
</dbReference>
<evidence type="ECO:0000256" key="5">
    <source>
        <dbReference type="SAM" id="Phobius"/>
    </source>
</evidence>
<proteinExistence type="predicted"/>
<dbReference type="Proteomes" id="UP000799439">
    <property type="component" value="Unassembled WGS sequence"/>
</dbReference>
<evidence type="ECO:0000313" key="6">
    <source>
        <dbReference type="EMBL" id="KAF2149001.1"/>
    </source>
</evidence>
<comment type="caution">
    <text evidence="6">The sequence shown here is derived from an EMBL/GenBank/DDBJ whole genome shotgun (WGS) entry which is preliminary data.</text>
</comment>
<keyword evidence="3 5" id="KW-1133">Transmembrane helix</keyword>
<dbReference type="Pfam" id="PF08507">
    <property type="entry name" value="COPI_assoc"/>
    <property type="match status" value="1"/>
</dbReference>
<feature type="transmembrane region" description="Helical" evidence="5">
    <location>
        <begin position="64"/>
        <end position="84"/>
    </location>
</feature>
<feature type="transmembrane region" description="Helical" evidence="5">
    <location>
        <begin position="34"/>
        <end position="52"/>
    </location>
</feature>